<comment type="caution">
    <text evidence="1">The sequence shown here is derived from an EMBL/GenBank/DDBJ whole genome shotgun (WGS) entry which is preliminary data.</text>
</comment>
<accession>A0A364LI12</accession>
<dbReference type="AlphaFoldDB" id="A0A364LI12"/>
<reference evidence="1 2" key="1">
    <citation type="submission" date="2017-02" db="EMBL/GenBank/DDBJ databases">
        <title>Legionella quilivanii strain from human: case report and whole genome sequencing analysis.</title>
        <authorList>
            <person name="Lalancette C."/>
            <person name="Leduc J.-M."/>
            <person name="Levesque S."/>
            <person name="Fournier E."/>
            <person name="Saoud J."/>
            <person name="Faucher S.P."/>
            <person name="Bernard K."/>
            <person name="Martineau C."/>
            <person name="Longtin J."/>
        </authorList>
    </citation>
    <scope>NUCLEOTIDE SEQUENCE [LARGE SCALE GENOMIC DNA]</scope>
    <source>
        <strain evidence="1 2">ID143958</strain>
    </source>
</reference>
<evidence type="ECO:0000313" key="1">
    <source>
        <dbReference type="EMBL" id="RAP35985.1"/>
    </source>
</evidence>
<organism evidence="1 2">
    <name type="scientific">Legionella quinlivanii</name>
    <dbReference type="NCBI Taxonomy" id="45073"/>
    <lineage>
        <taxon>Bacteria</taxon>
        <taxon>Pseudomonadati</taxon>
        <taxon>Pseudomonadota</taxon>
        <taxon>Gammaproteobacteria</taxon>
        <taxon>Legionellales</taxon>
        <taxon>Legionellaceae</taxon>
        <taxon>Legionella</taxon>
    </lineage>
</organism>
<gene>
    <name evidence="1" type="ORF">B1207_10450</name>
</gene>
<proteinExistence type="predicted"/>
<sequence>MSQIINLKSKSEQYPVLCEYAGGCFRLNEQGLSFLGKDKDGNTMPPRWICSPLLNHTKLTQGYYPYVLSLALNMYQCLTHLLFQLSCVV</sequence>
<dbReference type="EMBL" id="MVJN01000007">
    <property type="protein sequence ID" value="RAP35985.1"/>
    <property type="molecule type" value="Genomic_DNA"/>
</dbReference>
<protein>
    <submittedName>
        <fullName evidence="1">Uncharacterized protein</fullName>
    </submittedName>
</protein>
<dbReference type="Proteomes" id="UP000249458">
    <property type="component" value="Unassembled WGS sequence"/>
</dbReference>
<evidence type="ECO:0000313" key="2">
    <source>
        <dbReference type="Proteomes" id="UP000249458"/>
    </source>
</evidence>
<name>A0A364LI12_9GAMM</name>